<accession>A0ABN6E095</accession>
<protein>
    <recommendedName>
        <fullName evidence="3">DegT/DnrJ/EryC1/StrS aminotransferase family protein</fullName>
    </recommendedName>
</protein>
<dbReference type="InterPro" id="IPR000653">
    <property type="entry name" value="DegT/StrS_aminotransferase"/>
</dbReference>
<sequence>MKTAAPWAPAPLRQAPFAPWPCFAQDEVDAASAVLRSGRVNYWTGEEGRKFEQEFAQMVGSRHAIALSNGTVALELALFALGIGPGRGSRCWAPQYGSWSWPCLPWASAREMRW</sequence>
<dbReference type="Proteomes" id="UP001319827">
    <property type="component" value="Chromosome"/>
</dbReference>
<organism evidence="1 2">
    <name type="scientific">Desulfuromonas versatilis</name>
    <dbReference type="NCBI Taxonomy" id="2802975"/>
    <lineage>
        <taxon>Bacteria</taxon>
        <taxon>Pseudomonadati</taxon>
        <taxon>Thermodesulfobacteriota</taxon>
        <taxon>Desulfuromonadia</taxon>
        <taxon>Desulfuromonadales</taxon>
        <taxon>Desulfuromonadaceae</taxon>
        <taxon>Desulfuromonas</taxon>
    </lineage>
</organism>
<evidence type="ECO:0008006" key="3">
    <source>
        <dbReference type="Google" id="ProtNLM"/>
    </source>
</evidence>
<keyword evidence="2" id="KW-1185">Reference proteome</keyword>
<gene>
    <name evidence="1" type="ORF">DESUT3_28570</name>
</gene>
<dbReference type="InterPro" id="IPR015421">
    <property type="entry name" value="PyrdxlP-dep_Trfase_major"/>
</dbReference>
<evidence type="ECO:0000313" key="2">
    <source>
        <dbReference type="Proteomes" id="UP001319827"/>
    </source>
</evidence>
<name>A0ABN6E095_9BACT</name>
<reference evidence="1 2" key="2">
    <citation type="journal article" date="2021" name="Int. J. Syst. Evol. Microbiol.">
        <title>Isolation and Polyphasic Characterization of Desulfuromonas versatilis sp. Nov., an Electrogenic Bacteria Capable of Versatile Metabolism Isolated from a Graphene Oxide-Reducing Enrichment Culture.</title>
        <authorList>
            <person name="Xie L."/>
            <person name="Yoshida N."/>
            <person name="Ishii S."/>
            <person name="Meng L."/>
        </authorList>
    </citation>
    <scope>NUCLEOTIDE SEQUENCE [LARGE SCALE GENOMIC DNA]</scope>
    <source>
        <strain evidence="1 2">NIT-T3</strain>
    </source>
</reference>
<dbReference type="Pfam" id="PF01041">
    <property type="entry name" value="DegT_DnrJ_EryC1"/>
    <property type="match status" value="1"/>
</dbReference>
<dbReference type="InterPro" id="IPR015424">
    <property type="entry name" value="PyrdxlP-dep_Trfase"/>
</dbReference>
<evidence type="ECO:0000313" key="1">
    <source>
        <dbReference type="EMBL" id="BCR05788.1"/>
    </source>
</evidence>
<reference evidence="1 2" key="1">
    <citation type="journal article" date="2016" name="C (Basel)">
        <title>Selective Growth of and Electricity Production by Marine Exoelectrogenic Bacteria in Self-Aggregated Hydrogel of Microbially Reduced Graphene Oxide.</title>
        <authorList>
            <person name="Yoshida N."/>
            <person name="Goto Y."/>
            <person name="Miyata Y."/>
        </authorList>
    </citation>
    <scope>NUCLEOTIDE SEQUENCE [LARGE SCALE GENOMIC DNA]</scope>
    <source>
        <strain evidence="1 2">NIT-T3</strain>
    </source>
</reference>
<dbReference type="SUPFAM" id="SSF53383">
    <property type="entry name" value="PLP-dependent transferases"/>
    <property type="match status" value="1"/>
</dbReference>
<proteinExistence type="predicted"/>
<dbReference type="EMBL" id="AP024355">
    <property type="protein sequence ID" value="BCR05788.1"/>
    <property type="molecule type" value="Genomic_DNA"/>
</dbReference>
<dbReference type="Gene3D" id="3.40.640.10">
    <property type="entry name" value="Type I PLP-dependent aspartate aminotransferase-like (Major domain)"/>
    <property type="match status" value="1"/>
</dbReference>